<evidence type="ECO:0000313" key="4">
    <source>
        <dbReference type="WBParaSite" id="ASIM_0002095101-mRNA-1"/>
    </source>
</evidence>
<sequence length="358" mass="38736">ITTQVVIESSSHRTDDVSVDDDDEEVDVERCDFDSDGPPQLLDLSCRFFVTIGSLPFGTDAIEAEELTDLSKQPPSMLVVPELSPDLCAQLSTSSETPFPGSPSLAFSKILDSAVQKSSDKCESQSQFDISNEHNSTDDSTIITAPKAKKFALNPSSSSSDTDGEENELESQNSAGTDSNDSPPSSFEISEDELELEIGSSSSSSSSDDSCCEDDGYYYSDGEYDENDYKNVADARQNGHHHDGQMAESACASPFCGASECSTPPPIGRQISPNSRRKRRKRKTSTSPRSSLMSSSAPPSCPRAKKCCTGDGQLTGLISVFESGLSVMADQLMQHAHQHSGRHSHARDCMHHARHHRH</sequence>
<feature type="compositionally biased region" description="Polar residues" evidence="1">
    <location>
        <begin position="170"/>
        <end position="184"/>
    </location>
</feature>
<reference evidence="4" key="1">
    <citation type="submission" date="2017-02" db="UniProtKB">
        <authorList>
            <consortium name="WormBaseParasite"/>
        </authorList>
    </citation>
    <scope>IDENTIFICATION</scope>
</reference>
<feature type="region of interest" description="Disordered" evidence="1">
    <location>
        <begin position="1"/>
        <end position="24"/>
    </location>
</feature>
<name>A0A0M3KIX9_ANISI</name>
<feature type="compositionally biased region" description="Basic residues" evidence="1">
    <location>
        <begin position="275"/>
        <end position="284"/>
    </location>
</feature>
<feature type="region of interest" description="Disordered" evidence="1">
    <location>
        <begin position="146"/>
        <end position="212"/>
    </location>
</feature>
<dbReference type="Proteomes" id="UP000267096">
    <property type="component" value="Unassembled WGS sequence"/>
</dbReference>
<accession>A0A0M3KIX9</accession>
<proteinExistence type="predicted"/>
<evidence type="ECO:0000313" key="2">
    <source>
        <dbReference type="EMBL" id="VDK76002.1"/>
    </source>
</evidence>
<organism evidence="4">
    <name type="scientific">Anisakis simplex</name>
    <name type="common">Herring worm</name>
    <dbReference type="NCBI Taxonomy" id="6269"/>
    <lineage>
        <taxon>Eukaryota</taxon>
        <taxon>Metazoa</taxon>
        <taxon>Ecdysozoa</taxon>
        <taxon>Nematoda</taxon>
        <taxon>Chromadorea</taxon>
        <taxon>Rhabditida</taxon>
        <taxon>Spirurina</taxon>
        <taxon>Ascaridomorpha</taxon>
        <taxon>Ascaridoidea</taxon>
        <taxon>Anisakidae</taxon>
        <taxon>Anisakis</taxon>
        <taxon>Anisakis simplex complex</taxon>
    </lineage>
</organism>
<dbReference type="EMBL" id="UYRR01039286">
    <property type="protein sequence ID" value="VDK76002.1"/>
    <property type="molecule type" value="Genomic_DNA"/>
</dbReference>
<evidence type="ECO:0000256" key="1">
    <source>
        <dbReference type="SAM" id="MobiDB-lite"/>
    </source>
</evidence>
<evidence type="ECO:0000313" key="3">
    <source>
        <dbReference type="Proteomes" id="UP000267096"/>
    </source>
</evidence>
<keyword evidence="3" id="KW-1185">Reference proteome</keyword>
<gene>
    <name evidence="2" type="ORF">ASIM_LOCUS20327</name>
</gene>
<feature type="compositionally biased region" description="Low complexity" evidence="1">
    <location>
        <begin position="197"/>
        <end position="209"/>
    </location>
</feature>
<feature type="compositionally biased region" description="Low complexity" evidence="1">
    <location>
        <begin position="285"/>
        <end position="298"/>
    </location>
</feature>
<feature type="region of interest" description="Disordered" evidence="1">
    <location>
        <begin position="262"/>
        <end position="304"/>
    </location>
</feature>
<dbReference type="AlphaFoldDB" id="A0A0M3KIX9"/>
<dbReference type="WBParaSite" id="ASIM_0002095101-mRNA-1">
    <property type="protein sequence ID" value="ASIM_0002095101-mRNA-1"/>
    <property type="gene ID" value="ASIM_0002095101"/>
</dbReference>
<feature type="region of interest" description="Disordered" evidence="1">
    <location>
        <begin position="334"/>
        <end position="358"/>
    </location>
</feature>
<protein>
    <submittedName>
        <fullName evidence="4">Suppressor protein SRP40-like</fullName>
    </submittedName>
</protein>
<reference evidence="2 3" key="2">
    <citation type="submission" date="2018-11" db="EMBL/GenBank/DDBJ databases">
        <authorList>
            <consortium name="Pathogen Informatics"/>
        </authorList>
    </citation>
    <scope>NUCLEOTIDE SEQUENCE [LARGE SCALE GENOMIC DNA]</scope>
</reference>
<feature type="compositionally biased region" description="Basic residues" evidence="1">
    <location>
        <begin position="336"/>
        <end position="345"/>
    </location>
</feature>